<dbReference type="AlphaFoldDB" id="D3P9Q3"/>
<accession>D3P9Q3</accession>
<keyword evidence="11" id="KW-1185">Reference proteome</keyword>
<evidence type="ECO:0000259" key="9">
    <source>
        <dbReference type="Pfam" id="PF16916"/>
    </source>
</evidence>
<reference evidence="10 11" key="1">
    <citation type="journal article" date="2010" name="DNA Res.">
        <title>Bacterial lifestyle in a deep-sea hydrothermal vent chimney revealed by the genome sequence of the thermophilic bacterium Deferribacter desulfuricans SSM1.</title>
        <authorList>
            <person name="Takaki Y."/>
            <person name="Shimamura S."/>
            <person name="Nakagawa S."/>
            <person name="Fukuhara Y."/>
            <person name="Horikawa H."/>
            <person name="Ankai A."/>
            <person name="Harada T."/>
            <person name="Hosoyama A."/>
            <person name="Oguchi A."/>
            <person name="Fukui S."/>
            <person name="Fujita N."/>
            <person name="Takami H."/>
            <person name="Takai K."/>
        </authorList>
    </citation>
    <scope>NUCLEOTIDE SEQUENCE [LARGE SCALE GENOMIC DNA]</scope>
    <source>
        <strain evidence="11">DSM 14783 / JCM 11476 / NBRC 101012 / SSM1</strain>
    </source>
</reference>
<gene>
    <name evidence="10" type="ordered locus">DEFDS_1992</name>
</gene>
<dbReference type="PROSITE" id="PS51257">
    <property type="entry name" value="PROKAR_LIPOPROTEIN"/>
    <property type="match status" value="1"/>
</dbReference>
<evidence type="ECO:0000256" key="4">
    <source>
        <dbReference type="ARBA" id="ARBA00022692"/>
    </source>
</evidence>
<evidence type="ECO:0000256" key="2">
    <source>
        <dbReference type="ARBA" id="ARBA00008114"/>
    </source>
</evidence>
<feature type="transmembrane region" description="Helical" evidence="7">
    <location>
        <begin position="75"/>
        <end position="93"/>
    </location>
</feature>
<dbReference type="Proteomes" id="UP000001520">
    <property type="component" value="Chromosome"/>
</dbReference>
<dbReference type="InterPro" id="IPR002524">
    <property type="entry name" value="Cation_efflux"/>
</dbReference>
<keyword evidence="5 7" id="KW-1133">Transmembrane helix</keyword>
<dbReference type="Gene3D" id="1.20.1510.10">
    <property type="entry name" value="Cation efflux protein transmembrane domain"/>
    <property type="match status" value="1"/>
</dbReference>
<feature type="domain" description="Cation efflux protein transmembrane" evidence="8">
    <location>
        <begin position="9"/>
        <end position="200"/>
    </location>
</feature>
<dbReference type="GO" id="GO:0015093">
    <property type="term" value="F:ferrous iron transmembrane transporter activity"/>
    <property type="evidence" value="ECO:0007669"/>
    <property type="project" value="TreeGrafter"/>
</dbReference>
<dbReference type="PANTHER" id="PTHR43840:SF15">
    <property type="entry name" value="MITOCHONDRIAL METAL TRANSPORTER 1-RELATED"/>
    <property type="match status" value="1"/>
</dbReference>
<dbReference type="SUPFAM" id="SSF161111">
    <property type="entry name" value="Cation efflux protein transmembrane domain-like"/>
    <property type="match status" value="1"/>
</dbReference>
<evidence type="ECO:0000313" key="10">
    <source>
        <dbReference type="EMBL" id="BAI81443.1"/>
    </source>
</evidence>
<evidence type="ECO:0000256" key="7">
    <source>
        <dbReference type="SAM" id="Phobius"/>
    </source>
</evidence>
<dbReference type="NCBIfam" id="TIGR01297">
    <property type="entry name" value="CDF"/>
    <property type="match status" value="1"/>
</dbReference>
<keyword evidence="6 7" id="KW-0472">Membrane</keyword>
<organism evidence="10 11">
    <name type="scientific">Deferribacter desulfuricans (strain DSM 14783 / JCM 11476 / NBRC 101012 / SSM1)</name>
    <dbReference type="NCBI Taxonomy" id="639282"/>
    <lineage>
        <taxon>Bacteria</taxon>
        <taxon>Pseudomonadati</taxon>
        <taxon>Deferribacterota</taxon>
        <taxon>Deferribacteres</taxon>
        <taxon>Deferribacterales</taxon>
        <taxon>Deferribacteraceae</taxon>
        <taxon>Deferribacter</taxon>
    </lineage>
</organism>
<dbReference type="SUPFAM" id="SSF160240">
    <property type="entry name" value="Cation efflux protein cytoplasmic domain-like"/>
    <property type="match status" value="1"/>
</dbReference>
<keyword evidence="3" id="KW-0813">Transport</keyword>
<dbReference type="HOGENOM" id="CLU_013430_3_0_0"/>
<comment type="similarity">
    <text evidence="2">Belongs to the cation diffusion facilitator (CDF) transporter (TC 2.A.4) family.</text>
</comment>
<evidence type="ECO:0000313" key="11">
    <source>
        <dbReference type="Proteomes" id="UP000001520"/>
    </source>
</evidence>
<dbReference type="GO" id="GO:0006882">
    <property type="term" value="P:intracellular zinc ion homeostasis"/>
    <property type="evidence" value="ECO:0007669"/>
    <property type="project" value="TreeGrafter"/>
</dbReference>
<evidence type="ECO:0000256" key="5">
    <source>
        <dbReference type="ARBA" id="ARBA00022989"/>
    </source>
</evidence>
<dbReference type="OrthoDB" id="9806522at2"/>
<sequence length="304" mass="34250">MEKANAPKVAIIVAFFLACTKVAFGFLVNSMAIVSSAADSILDVISSSINYIAIKKAEEPPDEKHPYGHAKFESLATYIQSLIILISGGFILYKSIIKIIHKQAITDLNTGIYIMLLSLITTFFLVSYLTRVAKKTKSSIIEADALHYKVDILSNAGILVALIIIKFTNFQIIDPILSMLVAFYIIYSAIKLNIKVSMDLLDAEIPPEIKEDILNILKEFDEYHLDTHKIRTRKAGNKKFLDMHITLCRNLKLEDAHKITQLIENRLKENIEDLDVTIHMDPCDVKNCPGFDACNNHKIRLDKI</sequence>
<dbReference type="InterPro" id="IPR027469">
    <property type="entry name" value="Cation_efflux_TMD_sf"/>
</dbReference>
<dbReference type="Gene3D" id="3.30.70.1350">
    <property type="entry name" value="Cation efflux protein, cytoplasmic domain"/>
    <property type="match status" value="1"/>
</dbReference>
<keyword evidence="4 7" id="KW-0812">Transmembrane</keyword>
<feature type="transmembrane region" description="Helical" evidence="7">
    <location>
        <begin position="105"/>
        <end position="126"/>
    </location>
</feature>
<dbReference type="STRING" id="639282.DEFDS_1992"/>
<comment type="subcellular location">
    <subcellularLocation>
        <location evidence="1">Membrane</location>
        <topology evidence="1">Multi-pass membrane protein</topology>
    </subcellularLocation>
</comment>
<feature type="domain" description="Cation efflux protein cytoplasmic" evidence="9">
    <location>
        <begin position="206"/>
        <end position="283"/>
    </location>
</feature>
<dbReference type="EMBL" id="AP011529">
    <property type="protein sequence ID" value="BAI81443.1"/>
    <property type="molecule type" value="Genomic_DNA"/>
</dbReference>
<dbReference type="eggNOG" id="COG0053">
    <property type="taxonomic scope" value="Bacteria"/>
</dbReference>
<name>D3P9Q3_DEFDS</name>
<dbReference type="InterPro" id="IPR050291">
    <property type="entry name" value="CDF_Transporter"/>
</dbReference>
<dbReference type="KEGG" id="ddf:DEFDS_1992"/>
<dbReference type="InterPro" id="IPR036837">
    <property type="entry name" value="Cation_efflux_CTD_sf"/>
</dbReference>
<dbReference type="InterPro" id="IPR058533">
    <property type="entry name" value="Cation_efflux_TM"/>
</dbReference>
<dbReference type="PANTHER" id="PTHR43840">
    <property type="entry name" value="MITOCHONDRIAL METAL TRANSPORTER 1-RELATED"/>
    <property type="match status" value="1"/>
</dbReference>
<evidence type="ECO:0000256" key="6">
    <source>
        <dbReference type="ARBA" id="ARBA00023136"/>
    </source>
</evidence>
<dbReference type="GO" id="GO:0005886">
    <property type="term" value="C:plasma membrane"/>
    <property type="evidence" value="ECO:0007669"/>
    <property type="project" value="TreeGrafter"/>
</dbReference>
<evidence type="ECO:0000256" key="3">
    <source>
        <dbReference type="ARBA" id="ARBA00022448"/>
    </source>
</evidence>
<evidence type="ECO:0000256" key="1">
    <source>
        <dbReference type="ARBA" id="ARBA00004141"/>
    </source>
</evidence>
<evidence type="ECO:0000259" key="8">
    <source>
        <dbReference type="Pfam" id="PF01545"/>
    </source>
</evidence>
<dbReference type="Pfam" id="PF16916">
    <property type="entry name" value="ZT_dimer"/>
    <property type="match status" value="1"/>
</dbReference>
<dbReference type="Pfam" id="PF01545">
    <property type="entry name" value="Cation_efflux"/>
    <property type="match status" value="1"/>
</dbReference>
<proteinExistence type="inferred from homology"/>
<dbReference type="GO" id="GO:0015086">
    <property type="term" value="F:cadmium ion transmembrane transporter activity"/>
    <property type="evidence" value="ECO:0007669"/>
    <property type="project" value="TreeGrafter"/>
</dbReference>
<feature type="transmembrane region" description="Helical" evidence="7">
    <location>
        <begin position="172"/>
        <end position="190"/>
    </location>
</feature>
<dbReference type="InterPro" id="IPR027470">
    <property type="entry name" value="Cation_efflux_CTD"/>
</dbReference>
<dbReference type="GO" id="GO:0015341">
    <property type="term" value="F:zinc efflux antiporter activity"/>
    <property type="evidence" value="ECO:0007669"/>
    <property type="project" value="TreeGrafter"/>
</dbReference>
<protein>
    <submittedName>
        <fullName evidence="10">Cation efflux protein</fullName>
    </submittedName>
</protein>
<dbReference type="RefSeq" id="WP_013008688.1">
    <property type="nucleotide sequence ID" value="NC_013939.1"/>
</dbReference>